<protein>
    <submittedName>
        <fullName evidence="3">Putative sec7 domain-containing protein</fullName>
    </submittedName>
</protein>
<feature type="region of interest" description="Disordered" evidence="1">
    <location>
        <begin position="320"/>
        <end position="538"/>
    </location>
</feature>
<dbReference type="Gene3D" id="2.30.29.30">
    <property type="entry name" value="Pleckstrin-homology domain (PH domain)/Phosphotyrosine-binding domain (PTB)"/>
    <property type="match status" value="1"/>
</dbReference>
<dbReference type="Pfam" id="PF01369">
    <property type="entry name" value="Sec7"/>
    <property type="match status" value="1"/>
</dbReference>
<sequence length="1612" mass="181304">MLLDEEEEDVSKWTTLPDQTYSKKLNKTALKNRDKACSPSSSSDDETACATHTAWAPLLIETFLDDITPINSPTFQENKNNSILARRKRDSHELALSPRAPRQSLVDHMLLSFDQLKPNHSSVERKSSGLINSQLSESEENPYSDSCEDKLQRSIAISATWSGDGIRQESSYINDGEDVNELSRYPTGRHMRSRRKNNNEKAKVLVDMGVSERIDPELKCRSQAIYGKSQRSYSQSETGGNKSNNCLNLIYSQSISSPEWARQHQNRSSSFDYVGENHTYTTQRRGLNINCGPYHHSVPLTPVIPYGLRSRLSNSEINLHHDSTTLKNSPKKLDSKKSSKSIRSSSRRRNSIEHSNNLKNPIISSTTTKILLGNRNNSLDRSRDLPPVPTQINERQAAHRKVRKESSSSSTNATTSPAASNSRAQSKERQGFFRRVFGHPKNNVSNNPHCQLLEQSPPHGSSLSIEKKDQLRNRTPPTDHHLKTDSARETCPTPSPSLLALHDHSHSEFSPESMPQLNKKPSSFFRRRKKSGSNSTMSISPAMLLRTPSQETPVEKMLPHPPSSLPSVIHPYLQKIYPSIDQLTPENFETYQDMYGEVLRILSPSYEPASVVPVRSGETDEPEITQSPESRTTNHQFSMWPYSSRDPSSDSDEEIAERDTVLMPDNSERERDAFQLRSVFINPRAATSFGEKAPVLERNYVSESLPFPRKFITDEDGTFSWSRSPPLIPRQQMTESAFSIRKTHIARQHSEDWVKITQSKTLSTTDKDDRVWLEPSSSEEEESIPSQLDTSECILSNLDHIRSHSKSSIQESIASLPDSLGDKETDHNKPYDNKITPKSPIISEAFRGDQDEVNDATIKELEISRQIYEGIHDVIPKHRAAAWLGEEERSRAKVLEAYFGLYNFTNLNILAALRNLCGRLVLKAESQQVDRILLAFSHRWSECNPCHGFKSTDVIHTIAYSLILLNTDLHLAEIEQKMTRNQFTKNTLATIKKIVTDLGQDTFDHGRPTILPSKCTSFEQDLARQDLKIDRASIDVDGVSPRFSVKPSMLKINTEKASPTPLDYETPNDNSGPLVRSSFRGTLRTWEVQMEIILKGFYSSIRNERLSLSGSLPEKSNNQGSTGNNLSTLTNNVLRRTPSVLSHTPSETQSYRSRAADTLLKVGNGKRSNKNRSRPRLYPAASGLGSSRTSLDDQSSMWSPVSSTWSKYSLGKTPTAVSVDSLGSACPNEEYQQSIGFANAISQAIIREEMEGNTRSDFPEKNDIQEAHLLEDESLELHGAPWAKEGMVKHKHHLESLDKKARERNWSDVFAVIEKGYLTLFSFSAKSIRQKTKDKPAQFFVGGGNWQENAENLGSFLLQQTIASALPSPGYSKARPHVWALSLPTGAVHLFQVGTPEIVKEFVSTANYWGARLSNHPLVGGISNIEYGWSDYIIKMVENNNQTVGTENPKKPTTGSRNRSMSGLSNEQSSGRVSLDQVGFGVSQKNFHGDKISLTDWTPPTQSMRASNLAEHDQLRTLTAYVSGIEEELQKHNKLRNTMLLAFSPRHPNTQKAMANWGKKSAYLLREIVKFRTYIDCLQAAEASKSKIYKEREENKKENKKENQILSQTAEK</sequence>
<dbReference type="GO" id="GO:0005085">
    <property type="term" value="F:guanyl-nucleotide exchange factor activity"/>
    <property type="evidence" value="ECO:0007669"/>
    <property type="project" value="InterPro"/>
</dbReference>
<dbReference type="GO" id="GO:0032012">
    <property type="term" value="P:regulation of ARF protein signal transduction"/>
    <property type="evidence" value="ECO:0007669"/>
    <property type="project" value="InterPro"/>
</dbReference>
<feature type="region of interest" description="Disordered" evidence="1">
    <location>
        <begin position="767"/>
        <end position="788"/>
    </location>
</feature>
<feature type="compositionally biased region" description="Basic and acidic residues" evidence="1">
    <location>
        <begin position="820"/>
        <end position="832"/>
    </location>
</feature>
<evidence type="ECO:0000313" key="4">
    <source>
        <dbReference type="Proteomes" id="UP000285405"/>
    </source>
</evidence>
<dbReference type="InterPro" id="IPR035999">
    <property type="entry name" value="Sec7_dom_sf"/>
</dbReference>
<dbReference type="SUPFAM" id="SSF50729">
    <property type="entry name" value="PH domain-like"/>
    <property type="match status" value="1"/>
</dbReference>
<reference evidence="3 4" key="1">
    <citation type="journal article" date="2018" name="BMC Genomics">
        <title>Comparative genome analyses reveal sequence features reflecting distinct modes of host-adaptation between dicot and monocot powdery mildew.</title>
        <authorList>
            <person name="Wu Y."/>
            <person name="Ma X."/>
            <person name="Pan Z."/>
            <person name="Kale S.D."/>
            <person name="Song Y."/>
            <person name="King H."/>
            <person name="Zhang Q."/>
            <person name="Presley C."/>
            <person name="Deng X."/>
            <person name="Wei C.I."/>
            <person name="Xiao S."/>
        </authorList>
    </citation>
    <scope>NUCLEOTIDE SEQUENCE [LARGE SCALE GENOMIC DNA]</scope>
    <source>
        <strain evidence="3">UCSC1</strain>
    </source>
</reference>
<feature type="compositionally biased region" description="Polar residues" evidence="1">
    <location>
        <begin position="1110"/>
        <end position="1119"/>
    </location>
</feature>
<dbReference type="InterPro" id="IPR023394">
    <property type="entry name" value="Sec7_C_sf"/>
</dbReference>
<feature type="region of interest" description="Disordered" evidence="1">
    <location>
        <begin position="1163"/>
        <end position="1196"/>
    </location>
</feature>
<feature type="compositionally biased region" description="Polar residues" evidence="1">
    <location>
        <begin position="358"/>
        <end position="377"/>
    </location>
</feature>
<dbReference type="InterPro" id="IPR011993">
    <property type="entry name" value="PH-like_dom_sf"/>
</dbReference>
<feature type="compositionally biased region" description="Polar residues" evidence="1">
    <location>
        <begin position="624"/>
        <end position="637"/>
    </location>
</feature>
<feature type="domain" description="SEC7" evidence="2">
    <location>
        <begin position="853"/>
        <end position="1001"/>
    </location>
</feature>
<feature type="region of interest" description="Disordered" evidence="1">
    <location>
        <begin position="1110"/>
        <end position="1129"/>
    </location>
</feature>
<dbReference type="InterPro" id="IPR041681">
    <property type="entry name" value="PH_9"/>
</dbReference>
<proteinExistence type="predicted"/>
<evidence type="ECO:0000256" key="1">
    <source>
        <dbReference type="SAM" id="MobiDB-lite"/>
    </source>
</evidence>
<dbReference type="Pfam" id="PF15410">
    <property type="entry name" value="PH_9"/>
    <property type="match status" value="1"/>
</dbReference>
<evidence type="ECO:0000313" key="3">
    <source>
        <dbReference type="EMBL" id="RKF65545.1"/>
    </source>
</evidence>
<feature type="compositionally biased region" description="Low complexity" evidence="1">
    <location>
        <begin position="1120"/>
        <end position="1129"/>
    </location>
</feature>
<feature type="compositionally biased region" description="Low complexity" evidence="1">
    <location>
        <begin position="407"/>
        <end position="422"/>
    </location>
</feature>
<name>A0A420I7A6_9PEZI</name>
<dbReference type="SUPFAM" id="SSF48425">
    <property type="entry name" value="Sec7 domain"/>
    <property type="match status" value="1"/>
</dbReference>
<feature type="region of interest" description="Disordered" evidence="1">
    <location>
        <begin position="816"/>
        <end position="836"/>
    </location>
</feature>
<feature type="region of interest" description="Disordered" evidence="1">
    <location>
        <begin position="1442"/>
        <end position="1472"/>
    </location>
</feature>
<feature type="region of interest" description="Disordered" evidence="1">
    <location>
        <begin position="120"/>
        <end position="146"/>
    </location>
</feature>
<dbReference type="EMBL" id="MCBR01011956">
    <property type="protein sequence ID" value="RKF65545.1"/>
    <property type="molecule type" value="Genomic_DNA"/>
</dbReference>
<dbReference type="PANTHER" id="PTHR10663">
    <property type="entry name" value="GUANYL-NUCLEOTIDE EXCHANGE FACTOR"/>
    <property type="match status" value="1"/>
</dbReference>
<dbReference type="SMART" id="SM00222">
    <property type="entry name" value="Sec7"/>
    <property type="match status" value="1"/>
</dbReference>
<feature type="region of interest" description="Disordered" evidence="1">
    <location>
        <begin position="1056"/>
        <end position="1075"/>
    </location>
</feature>
<feature type="compositionally biased region" description="Basic and acidic residues" evidence="1">
    <location>
        <begin position="1592"/>
        <end position="1603"/>
    </location>
</feature>
<feature type="region of interest" description="Disordered" evidence="1">
    <location>
        <begin position="1592"/>
        <end position="1612"/>
    </location>
</feature>
<evidence type="ECO:0000259" key="2">
    <source>
        <dbReference type="PROSITE" id="PS50190"/>
    </source>
</evidence>
<comment type="caution">
    <text evidence="3">The sequence shown here is derived from an EMBL/GenBank/DDBJ whole genome shotgun (WGS) entry which is preliminary data.</text>
</comment>
<gene>
    <name evidence="3" type="ORF">GcC1_119017</name>
</gene>
<dbReference type="PANTHER" id="PTHR10663:SF373">
    <property type="entry name" value="PH AND SEC7 DOMAIN-CONTAINING PROTEIN C11E3.11C"/>
    <property type="match status" value="1"/>
</dbReference>
<organism evidence="3 4">
    <name type="scientific">Golovinomyces cichoracearum</name>
    <dbReference type="NCBI Taxonomy" id="62708"/>
    <lineage>
        <taxon>Eukaryota</taxon>
        <taxon>Fungi</taxon>
        <taxon>Dikarya</taxon>
        <taxon>Ascomycota</taxon>
        <taxon>Pezizomycotina</taxon>
        <taxon>Leotiomycetes</taxon>
        <taxon>Erysiphales</taxon>
        <taxon>Erysiphaceae</taxon>
        <taxon>Golovinomyces</taxon>
    </lineage>
</organism>
<feature type="region of interest" description="Disordered" evidence="1">
    <location>
        <begin position="611"/>
        <end position="655"/>
    </location>
</feature>
<dbReference type="OrthoDB" id="2157641at2759"/>
<dbReference type="Proteomes" id="UP000285405">
    <property type="component" value="Unassembled WGS sequence"/>
</dbReference>
<dbReference type="PROSITE" id="PS50190">
    <property type="entry name" value="SEC7"/>
    <property type="match status" value="1"/>
</dbReference>
<accession>A0A420I7A6</accession>
<dbReference type="Gene3D" id="1.10.1000.11">
    <property type="entry name" value="Arf Nucleotide-binding Site Opener,domain 2"/>
    <property type="match status" value="1"/>
</dbReference>
<feature type="compositionally biased region" description="Basic and acidic residues" evidence="1">
    <location>
        <begin position="465"/>
        <end position="488"/>
    </location>
</feature>
<dbReference type="InterPro" id="IPR000904">
    <property type="entry name" value="Sec7_dom"/>
</dbReference>
<feature type="compositionally biased region" description="Polar residues" evidence="1">
    <location>
        <begin position="1184"/>
        <end position="1194"/>
    </location>
</feature>